<gene>
    <name evidence="2" type="ORF">DLM86_26610</name>
</gene>
<dbReference type="OrthoDB" id="2662966at2"/>
<sequence length="118" mass="13700">MQLPSWFQNAIQRRLDHVTARIERHPELHRCRDEEESAFQAMFSGVDMTQLPTFMEWEDKHHFKQAIMNEWIYLQGMRDGAQLVFALLADPLLSGDELLASSKKTEPTTDKPEDGAEL</sequence>
<reference evidence="2 3" key="1">
    <citation type="submission" date="2018-05" db="EMBL/GenBank/DDBJ databases">
        <title>Paenibacillus flagellatus sp. nov., isolated from selenium mineral soil.</title>
        <authorList>
            <person name="Dai X."/>
        </authorList>
    </citation>
    <scope>NUCLEOTIDE SEQUENCE [LARGE SCALE GENOMIC DNA]</scope>
    <source>
        <strain evidence="2 3">DXL2</strain>
    </source>
</reference>
<dbReference type="RefSeq" id="WP_110843108.1">
    <property type="nucleotide sequence ID" value="NZ_QJVJ01000015.1"/>
</dbReference>
<dbReference type="Proteomes" id="UP000247476">
    <property type="component" value="Unassembled WGS sequence"/>
</dbReference>
<evidence type="ECO:0000256" key="1">
    <source>
        <dbReference type="SAM" id="MobiDB-lite"/>
    </source>
</evidence>
<name>A0A2V5JWJ0_9BACL</name>
<evidence type="ECO:0000313" key="2">
    <source>
        <dbReference type="EMBL" id="PYI50951.1"/>
    </source>
</evidence>
<keyword evidence="3" id="KW-1185">Reference proteome</keyword>
<dbReference type="AlphaFoldDB" id="A0A2V5JWJ0"/>
<evidence type="ECO:0000313" key="3">
    <source>
        <dbReference type="Proteomes" id="UP000247476"/>
    </source>
</evidence>
<dbReference type="EMBL" id="QJVJ01000015">
    <property type="protein sequence ID" value="PYI50951.1"/>
    <property type="molecule type" value="Genomic_DNA"/>
</dbReference>
<feature type="region of interest" description="Disordered" evidence="1">
    <location>
        <begin position="98"/>
        <end position="118"/>
    </location>
</feature>
<proteinExistence type="predicted"/>
<feature type="compositionally biased region" description="Basic and acidic residues" evidence="1">
    <location>
        <begin position="103"/>
        <end position="118"/>
    </location>
</feature>
<organism evidence="2 3">
    <name type="scientific">Paenibacillus flagellatus</name>
    <dbReference type="NCBI Taxonomy" id="2211139"/>
    <lineage>
        <taxon>Bacteria</taxon>
        <taxon>Bacillati</taxon>
        <taxon>Bacillota</taxon>
        <taxon>Bacilli</taxon>
        <taxon>Bacillales</taxon>
        <taxon>Paenibacillaceae</taxon>
        <taxon>Paenibacillus</taxon>
    </lineage>
</organism>
<accession>A0A2V5JWJ0</accession>
<comment type="caution">
    <text evidence="2">The sequence shown here is derived from an EMBL/GenBank/DDBJ whole genome shotgun (WGS) entry which is preliminary data.</text>
</comment>
<protein>
    <submittedName>
        <fullName evidence="2">Uncharacterized protein</fullName>
    </submittedName>
</protein>